<dbReference type="EMBL" id="JAOPJF010000027">
    <property type="protein sequence ID" value="KAK1145038.1"/>
    <property type="molecule type" value="Genomic_DNA"/>
</dbReference>
<sequence length="608" mass="66888">MAHLHFLLALLASLVCLVSQAREHDQLVKRTGNTVRFEVVLTWEDWAPAGISRKMILTNGQFPAPTLDLRQGDDVEFLVINKLPTATTVHFHGIEQSATPWSDGVPGLSQTPIQPGDQFLYKWTATQYGSYFYHAHRRGQIEDGLYGAIYIQPQDTVEKPFKFITNNTNELRAIKAAEEKTRPVLLSDWRQLTSEALWHAEEAMGRDSFCANALLVNGKGNIGCPGVDFLNAHATVAMKQVLGNSSKVTDIGCMPPTLTSLQGNFPHNLSAIPPSVFSSCTPSQGQHERLLVNPTQKYTSFDLLSSAGVSTITFSIDEHPMYVYAIDGRYIVPTQVSAITISNGARYSVLVKLNKPAGDYTVRVANTGVNQLLNTTATMSYTAPLKTKKGPSNPQIDMTGAPLSKDATVLDESTIIPFPAIVPSEDVAATHILNIARYNASYRWIQGGSNSSYPLALEDASPLLYYPLTASEQKDLTISTQNNTWVDIVFAVTGPIQPPHPFHKHSNKFFVLGQGNGVWNYSTVAEAAQHMPENFNFVNPQIRDTFVTPPASTGPTWLAIRYHVVNPGAFLLHCHIQVHLSGGMGLAMLDGVDEWPEIPERYWETVMG</sequence>
<evidence type="ECO:0000313" key="2">
    <source>
        <dbReference type="Proteomes" id="UP001177260"/>
    </source>
</evidence>
<keyword evidence="2" id="KW-1185">Reference proteome</keyword>
<name>A0ACC3B4A4_9EURO</name>
<accession>A0ACC3B4A4</accession>
<organism evidence="1 2">
    <name type="scientific">Aspergillus melleus</name>
    <dbReference type="NCBI Taxonomy" id="138277"/>
    <lineage>
        <taxon>Eukaryota</taxon>
        <taxon>Fungi</taxon>
        <taxon>Dikarya</taxon>
        <taxon>Ascomycota</taxon>
        <taxon>Pezizomycotina</taxon>
        <taxon>Eurotiomycetes</taxon>
        <taxon>Eurotiomycetidae</taxon>
        <taxon>Eurotiales</taxon>
        <taxon>Aspergillaceae</taxon>
        <taxon>Aspergillus</taxon>
        <taxon>Aspergillus subgen. Circumdati</taxon>
    </lineage>
</organism>
<evidence type="ECO:0000313" key="1">
    <source>
        <dbReference type="EMBL" id="KAK1145038.1"/>
    </source>
</evidence>
<comment type="caution">
    <text evidence="1">The sequence shown here is derived from an EMBL/GenBank/DDBJ whole genome shotgun (WGS) entry which is preliminary data.</text>
</comment>
<reference evidence="1 2" key="1">
    <citation type="journal article" date="2023" name="ACS Omega">
        <title>Identification of the Neoaspergillic Acid Biosynthesis Gene Cluster by Establishing an In Vitro CRISPR-Ribonucleoprotein Genetic System in Aspergillus melleus.</title>
        <authorList>
            <person name="Yuan B."/>
            <person name="Grau M.F."/>
            <person name="Murata R.M."/>
            <person name="Torok T."/>
            <person name="Venkateswaran K."/>
            <person name="Stajich J.E."/>
            <person name="Wang C.C.C."/>
        </authorList>
    </citation>
    <scope>NUCLEOTIDE SEQUENCE [LARGE SCALE GENOMIC DNA]</scope>
    <source>
        <strain evidence="1 2">IMV 1140</strain>
    </source>
</reference>
<gene>
    <name evidence="1" type="ORF">N8T08_004753</name>
</gene>
<dbReference type="Proteomes" id="UP001177260">
    <property type="component" value="Unassembled WGS sequence"/>
</dbReference>
<protein>
    <submittedName>
        <fullName evidence="1">Uncharacterized protein</fullName>
    </submittedName>
</protein>
<proteinExistence type="predicted"/>